<dbReference type="Gene3D" id="3.40.630.30">
    <property type="match status" value="1"/>
</dbReference>
<sequence length="114" mass="12898">MDEQGFQNEFDETDETAYHLELRVDGSVAGCARIYPGEDGMWHVGRVAVRKEYRSLHLGSRMMEAVMDKIKELGGTGAVLSAQCQAVPFYQKNGFTVVSEPYLDEHCPHQDMER</sequence>
<dbReference type="EMBL" id="DVHA01000187">
    <property type="protein sequence ID" value="HIR61083.1"/>
    <property type="molecule type" value="Genomic_DNA"/>
</dbReference>
<dbReference type="InterPro" id="IPR000182">
    <property type="entry name" value="GNAT_dom"/>
</dbReference>
<reference evidence="2" key="2">
    <citation type="journal article" date="2021" name="PeerJ">
        <title>Extensive microbial diversity within the chicken gut microbiome revealed by metagenomics and culture.</title>
        <authorList>
            <person name="Gilroy R."/>
            <person name="Ravi A."/>
            <person name="Getino M."/>
            <person name="Pursley I."/>
            <person name="Horton D.L."/>
            <person name="Alikhan N.F."/>
            <person name="Baker D."/>
            <person name="Gharbi K."/>
            <person name="Hall N."/>
            <person name="Watson M."/>
            <person name="Adriaenssens E.M."/>
            <person name="Foster-Nyarko E."/>
            <person name="Jarju S."/>
            <person name="Secka A."/>
            <person name="Antonio M."/>
            <person name="Oren A."/>
            <person name="Chaudhuri R.R."/>
            <person name="La Ragione R."/>
            <person name="Hildebrand F."/>
            <person name="Pallen M.J."/>
        </authorList>
    </citation>
    <scope>NUCLEOTIDE SEQUENCE</scope>
    <source>
        <strain evidence="2">CHK189-12415</strain>
    </source>
</reference>
<feature type="non-terminal residue" evidence="2">
    <location>
        <position position="114"/>
    </location>
</feature>
<dbReference type="SUPFAM" id="SSF55729">
    <property type="entry name" value="Acyl-CoA N-acyltransferases (Nat)"/>
    <property type="match status" value="1"/>
</dbReference>
<dbReference type="CDD" id="cd04301">
    <property type="entry name" value="NAT_SF"/>
    <property type="match status" value="1"/>
</dbReference>
<dbReference type="PANTHER" id="PTHR13355:SF11">
    <property type="entry name" value="GLUCOSAMINE 6-PHOSPHATE N-ACETYLTRANSFERASE"/>
    <property type="match status" value="1"/>
</dbReference>
<dbReference type="InterPro" id="IPR016181">
    <property type="entry name" value="Acyl_CoA_acyltransferase"/>
</dbReference>
<dbReference type="InterPro" id="IPR039143">
    <property type="entry name" value="GNPNAT1-like"/>
</dbReference>
<dbReference type="PANTHER" id="PTHR13355">
    <property type="entry name" value="GLUCOSAMINE 6-PHOSPHATE N-ACETYLTRANSFERASE"/>
    <property type="match status" value="1"/>
</dbReference>
<dbReference type="Proteomes" id="UP000824241">
    <property type="component" value="Unassembled WGS sequence"/>
</dbReference>
<evidence type="ECO:0000259" key="1">
    <source>
        <dbReference type="PROSITE" id="PS51186"/>
    </source>
</evidence>
<dbReference type="GO" id="GO:0004343">
    <property type="term" value="F:glucosamine 6-phosphate N-acetyltransferase activity"/>
    <property type="evidence" value="ECO:0007669"/>
    <property type="project" value="TreeGrafter"/>
</dbReference>
<name>A0A9D1DY37_9FIRM</name>
<dbReference type="Pfam" id="PF13673">
    <property type="entry name" value="Acetyltransf_10"/>
    <property type="match status" value="1"/>
</dbReference>
<gene>
    <name evidence="2" type="ORF">IAB37_05870</name>
</gene>
<evidence type="ECO:0000313" key="2">
    <source>
        <dbReference type="EMBL" id="HIR61083.1"/>
    </source>
</evidence>
<proteinExistence type="predicted"/>
<accession>A0A9D1DY37</accession>
<organism evidence="2 3">
    <name type="scientific">Candidatus Faecivivens stercoravium</name>
    <dbReference type="NCBI Taxonomy" id="2840803"/>
    <lineage>
        <taxon>Bacteria</taxon>
        <taxon>Bacillati</taxon>
        <taxon>Bacillota</taxon>
        <taxon>Clostridia</taxon>
        <taxon>Eubacteriales</taxon>
        <taxon>Oscillospiraceae</taxon>
        <taxon>Oscillospiraceae incertae sedis</taxon>
        <taxon>Candidatus Faecivivens</taxon>
    </lineage>
</organism>
<feature type="domain" description="N-acetyltransferase" evidence="1">
    <location>
        <begin position="1"/>
        <end position="114"/>
    </location>
</feature>
<protein>
    <submittedName>
        <fullName evidence="2">GNAT family N-acetyltransferase</fullName>
    </submittedName>
</protein>
<dbReference type="PROSITE" id="PS51186">
    <property type="entry name" value="GNAT"/>
    <property type="match status" value="1"/>
</dbReference>
<evidence type="ECO:0000313" key="3">
    <source>
        <dbReference type="Proteomes" id="UP000824241"/>
    </source>
</evidence>
<comment type="caution">
    <text evidence="2">The sequence shown here is derived from an EMBL/GenBank/DDBJ whole genome shotgun (WGS) entry which is preliminary data.</text>
</comment>
<dbReference type="AlphaFoldDB" id="A0A9D1DY37"/>
<reference evidence="2" key="1">
    <citation type="submission" date="2020-10" db="EMBL/GenBank/DDBJ databases">
        <authorList>
            <person name="Gilroy R."/>
        </authorList>
    </citation>
    <scope>NUCLEOTIDE SEQUENCE</scope>
    <source>
        <strain evidence="2">CHK189-12415</strain>
    </source>
</reference>